<dbReference type="InterPro" id="IPR041898">
    <property type="entry name" value="MAGE_WH1"/>
</dbReference>
<feature type="region of interest" description="Disordered" evidence="1">
    <location>
        <begin position="280"/>
        <end position="313"/>
    </location>
</feature>
<dbReference type="EMBL" id="CAJRGZ010000012">
    <property type="protein sequence ID" value="CAG5137838.1"/>
    <property type="molecule type" value="Genomic_DNA"/>
</dbReference>
<dbReference type="Proteomes" id="UP000676310">
    <property type="component" value="Unassembled WGS sequence"/>
</dbReference>
<dbReference type="AlphaFoldDB" id="A0A8J2MVQ8"/>
<comment type="caution">
    <text evidence="3">The sequence shown here is derived from an EMBL/GenBank/DDBJ whole genome shotgun (WGS) entry which is preliminary data.</text>
</comment>
<gene>
    <name evidence="3" type="ORF">ALTATR162_LOCUS224</name>
</gene>
<keyword evidence="4" id="KW-1185">Reference proteome</keyword>
<dbReference type="SMART" id="SM01373">
    <property type="entry name" value="MAGE"/>
    <property type="match status" value="1"/>
</dbReference>
<dbReference type="PANTHER" id="PTHR11736:SF14">
    <property type="entry name" value="NSE3 HOMOLOG, SMC5-SMC6 COMPLEX COMPONENT"/>
    <property type="match status" value="1"/>
</dbReference>
<dbReference type="OrthoDB" id="205198at2759"/>
<dbReference type="GO" id="GO:0005634">
    <property type="term" value="C:nucleus"/>
    <property type="evidence" value="ECO:0007669"/>
    <property type="project" value="TreeGrafter"/>
</dbReference>
<dbReference type="GO" id="GO:0006281">
    <property type="term" value="P:DNA repair"/>
    <property type="evidence" value="ECO:0007669"/>
    <property type="project" value="TreeGrafter"/>
</dbReference>
<name>A0A8J2MVQ8_9PLEO</name>
<dbReference type="GeneID" id="67013663"/>
<accession>A0A8J2MVQ8</accession>
<feature type="region of interest" description="Disordered" evidence="1">
    <location>
        <begin position="1"/>
        <end position="45"/>
    </location>
</feature>
<feature type="domain" description="MAGE" evidence="2">
    <location>
        <begin position="47"/>
        <end position="107"/>
    </location>
</feature>
<sequence>MPPRRSRRAEETTLIPTQTQRPRQDDTPEEDEDVDMEEAINQGSGSVDQLAKGLVRYALSCEHSRKPIKRQDINEKVLGSHTRLFKDVFAQANSQLMDVFGMQFVELPRAEKVTLRQKRAAAASDSQSKTTSIWVLQTILPDQYRLPEIVGPSRPTGEEDISREDSYVGLYTMAIALITISGGIIPEGKLDRALRRMNADQTTPVGTKDKTLANMVKDGYIVKVKDTANGGEETVDYIVGPRGKVEVGRDGVAQLIRIMFGVSEDVDEVEKRIERTLQVAGAHNDGAPAVEAAPDASQANGRKRGRPRNEADE</sequence>
<reference evidence="3" key="1">
    <citation type="submission" date="2021-05" db="EMBL/GenBank/DDBJ databases">
        <authorList>
            <person name="Stam R."/>
        </authorList>
    </citation>
    <scope>NUCLEOTIDE SEQUENCE</scope>
    <source>
        <strain evidence="3">CS162</strain>
    </source>
</reference>
<evidence type="ECO:0000256" key="1">
    <source>
        <dbReference type="SAM" id="MobiDB-lite"/>
    </source>
</evidence>
<dbReference type="Gene3D" id="1.10.10.1210">
    <property type="entry name" value="MAGE homology domain, winged helix WH2 motif"/>
    <property type="match status" value="1"/>
</dbReference>
<dbReference type="InterPro" id="IPR041899">
    <property type="entry name" value="MAGE_WH2"/>
</dbReference>
<dbReference type="Gene3D" id="1.10.10.1200">
    <property type="entry name" value="MAGE homology domain, winged helix WH1 motif"/>
    <property type="match status" value="1"/>
</dbReference>
<dbReference type="Pfam" id="PF01454">
    <property type="entry name" value="MAGE"/>
    <property type="match status" value="1"/>
</dbReference>
<evidence type="ECO:0000313" key="4">
    <source>
        <dbReference type="Proteomes" id="UP000676310"/>
    </source>
</evidence>
<dbReference type="InterPro" id="IPR037445">
    <property type="entry name" value="MAGE"/>
</dbReference>
<evidence type="ECO:0000313" key="3">
    <source>
        <dbReference type="EMBL" id="CAG5137838.1"/>
    </source>
</evidence>
<evidence type="ECO:0000259" key="2">
    <source>
        <dbReference type="PROSITE" id="PS50838"/>
    </source>
</evidence>
<dbReference type="PANTHER" id="PTHR11736">
    <property type="entry name" value="MELANOMA-ASSOCIATED ANTIGEN MAGE ANTIGEN"/>
    <property type="match status" value="1"/>
</dbReference>
<dbReference type="RefSeq" id="XP_043163752.1">
    <property type="nucleotide sequence ID" value="XM_043307817.1"/>
</dbReference>
<feature type="compositionally biased region" description="Acidic residues" evidence="1">
    <location>
        <begin position="27"/>
        <end position="38"/>
    </location>
</feature>
<dbReference type="PROSITE" id="PS50838">
    <property type="entry name" value="MAGE"/>
    <property type="match status" value="1"/>
</dbReference>
<dbReference type="InterPro" id="IPR002190">
    <property type="entry name" value="MHD_dom"/>
</dbReference>
<proteinExistence type="predicted"/>
<organism evidence="3 4">
    <name type="scientific">Alternaria atra</name>
    <dbReference type="NCBI Taxonomy" id="119953"/>
    <lineage>
        <taxon>Eukaryota</taxon>
        <taxon>Fungi</taxon>
        <taxon>Dikarya</taxon>
        <taxon>Ascomycota</taxon>
        <taxon>Pezizomycotina</taxon>
        <taxon>Dothideomycetes</taxon>
        <taxon>Pleosporomycetidae</taxon>
        <taxon>Pleosporales</taxon>
        <taxon>Pleosporineae</taxon>
        <taxon>Pleosporaceae</taxon>
        <taxon>Alternaria</taxon>
        <taxon>Alternaria sect. Ulocladioides</taxon>
    </lineage>
</organism>
<protein>
    <recommendedName>
        <fullName evidence="2">MAGE domain-containing protein</fullName>
    </recommendedName>
</protein>